<dbReference type="PANTHER" id="PTHR10877:SF150">
    <property type="entry name" value="REJ DOMAIN-CONTAINING PROTEIN"/>
    <property type="match status" value="1"/>
</dbReference>
<dbReference type="GO" id="GO:0005262">
    <property type="term" value="F:calcium channel activity"/>
    <property type="evidence" value="ECO:0007669"/>
    <property type="project" value="TreeGrafter"/>
</dbReference>
<reference evidence="8" key="3">
    <citation type="submission" date="2015-06" db="UniProtKB">
        <authorList>
            <consortium name="EnsemblMetazoa"/>
        </authorList>
    </citation>
    <scope>IDENTIFICATION</scope>
</reference>
<comment type="similarity">
    <text evidence="2">Belongs to the polycystin family.</text>
</comment>
<evidence type="ECO:0000259" key="6">
    <source>
        <dbReference type="Pfam" id="PF20519"/>
    </source>
</evidence>
<evidence type="ECO:0000313" key="9">
    <source>
        <dbReference type="Proteomes" id="UP000014760"/>
    </source>
</evidence>
<evidence type="ECO:0000256" key="5">
    <source>
        <dbReference type="ARBA" id="ARBA00023136"/>
    </source>
</evidence>
<dbReference type="EMBL" id="AMQN01004858">
    <property type="status" value="NOT_ANNOTATED_CDS"/>
    <property type="molecule type" value="Genomic_DNA"/>
</dbReference>
<keyword evidence="5" id="KW-0472">Membrane</keyword>
<gene>
    <name evidence="7" type="ORF">CAPTEDRAFT_39528</name>
</gene>
<protein>
    <recommendedName>
        <fullName evidence="6">Polycystin domain-containing protein</fullName>
    </recommendedName>
</protein>
<evidence type="ECO:0000256" key="3">
    <source>
        <dbReference type="ARBA" id="ARBA00022692"/>
    </source>
</evidence>
<evidence type="ECO:0000313" key="8">
    <source>
        <dbReference type="EnsemblMetazoa" id="CapteP39528"/>
    </source>
</evidence>
<accession>R7V718</accession>
<dbReference type="Pfam" id="PF20519">
    <property type="entry name" value="Polycystin_dom"/>
    <property type="match status" value="1"/>
</dbReference>
<organism evidence="7">
    <name type="scientific">Capitella teleta</name>
    <name type="common">Polychaete worm</name>
    <dbReference type="NCBI Taxonomy" id="283909"/>
    <lineage>
        <taxon>Eukaryota</taxon>
        <taxon>Metazoa</taxon>
        <taxon>Spiralia</taxon>
        <taxon>Lophotrochozoa</taxon>
        <taxon>Annelida</taxon>
        <taxon>Polychaeta</taxon>
        <taxon>Sedentaria</taxon>
        <taxon>Scolecida</taxon>
        <taxon>Capitellidae</taxon>
        <taxon>Capitella</taxon>
    </lineage>
</organism>
<reference evidence="7 9" key="2">
    <citation type="journal article" date="2013" name="Nature">
        <title>Insights into bilaterian evolution from three spiralian genomes.</title>
        <authorList>
            <person name="Simakov O."/>
            <person name="Marletaz F."/>
            <person name="Cho S.J."/>
            <person name="Edsinger-Gonzales E."/>
            <person name="Havlak P."/>
            <person name="Hellsten U."/>
            <person name="Kuo D.H."/>
            <person name="Larsson T."/>
            <person name="Lv J."/>
            <person name="Arendt D."/>
            <person name="Savage R."/>
            <person name="Osoegawa K."/>
            <person name="de Jong P."/>
            <person name="Grimwood J."/>
            <person name="Chapman J.A."/>
            <person name="Shapiro H."/>
            <person name="Aerts A."/>
            <person name="Otillar R.P."/>
            <person name="Terry A.Y."/>
            <person name="Boore J.L."/>
            <person name="Grigoriev I.V."/>
            <person name="Lindberg D.R."/>
            <person name="Seaver E.C."/>
            <person name="Weisblat D.A."/>
            <person name="Putnam N.H."/>
            <person name="Rokhsar D.S."/>
        </authorList>
    </citation>
    <scope>NUCLEOTIDE SEQUENCE</scope>
    <source>
        <strain evidence="7 9">I ESC-2004</strain>
    </source>
</reference>
<evidence type="ECO:0000256" key="2">
    <source>
        <dbReference type="ARBA" id="ARBA00007200"/>
    </source>
</evidence>
<dbReference type="OMA" id="YSWSHED"/>
<comment type="subcellular location">
    <subcellularLocation>
        <location evidence="1">Membrane</location>
        <topology evidence="1">Multi-pass membrane protein</topology>
    </subcellularLocation>
</comment>
<proteinExistence type="inferred from homology"/>
<reference evidence="9" key="1">
    <citation type="submission" date="2012-12" db="EMBL/GenBank/DDBJ databases">
        <authorList>
            <person name="Hellsten U."/>
            <person name="Grimwood J."/>
            <person name="Chapman J.A."/>
            <person name="Shapiro H."/>
            <person name="Aerts A."/>
            <person name="Otillar R.P."/>
            <person name="Terry A.Y."/>
            <person name="Boore J.L."/>
            <person name="Simakov O."/>
            <person name="Marletaz F."/>
            <person name="Cho S.-J."/>
            <person name="Edsinger-Gonzales E."/>
            <person name="Havlak P."/>
            <person name="Kuo D.-H."/>
            <person name="Larsson T."/>
            <person name="Lv J."/>
            <person name="Arendt D."/>
            <person name="Savage R."/>
            <person name="Osoegawa K."/>
            <person name="de Jong P."/>
            <person name="Lindberg D.R."/>
            <person name="Seaver E.C."/>
            <person name="Weisblat D.A."/>
            <person name="Putnam N.H."/>
            <person name="Grigoriev I.V."/>
            <person name="Rokhsar D.S."/>
        </authorList>
    </citation>
    <scope>NUCLEOTIDE SEQUENCE</scope>
    <source>
        <strain evidence="9">I ESC-2004</strain>
    </source>
</reference>
<name>R7V718_CAPTE</name>
<evidence type="ECO:0000313" key="7">
    <source>
        <dbReference type="EMBL" id="ELU14369.1"/>
    </source>
</evidence>
<keyword evidence="9" id="KW-1185">Reference proteome</keyword>
<evidence type="ECO:0000256" key="4">
    <source>
        <dbReference type="ARBA" id="ARBA00022989"/>
    </source>
</evidence>
<dbReference type="OrthoDB" id="444119at2759"/>
<feature type="non-terminal residue" evidence="7">
    <location>
        <position position="1"/>
    </location>
</feature>
<dbReference type="STRING" id="283909.R7V718"/>
<dbReference type="InterPro" id="IPR046791">
    <property type="entry name" value="Polycystin_dom"/>
</dbReference>
<dbReference type="HOGENOM" id="CLU_137115_0_0_1"/>
<feature type="domain" description="Polycystin" evidence="6">
    <location>
        <begin position="2"/>
        <end position="121"/>
    </location>
</feature>
<dbReference type="AlphaFoldDB" id="R7V718"/>
<dbReference type="GO" id="GO:0016020">
    <property type="term" value="C:membrane"/>
    <property type="evidence" value="ECO:0007669"/>
    <property type="project" value="UniProtKB-SubCell"/>
</dbReference>
<sequence length="121" mass="13528">LKRCSHAYSLEMEDQMSYDLKWSPLTNSSTAALIAEEPVKSAFVYTSMASLNESIFLGYLAMYSGGGYIFNLGDDPDSVVPNLDELQRLGWIDHFTRAIFVELSVWNANSNLMSSLTLCLE</sequence>
<keyword evidence="4" id="KW-1133">Transmembrane helix</keyword>
<dbReference type="PANTHER" id="PTHR10877">
    <property type="entry name" value="POLYCYSTIN FAMILY MEMBER"/>
    <property type="match status" value="1"/>
</dbReference>
<evidence type="ECO:0000256" key="1">
    <source>
        <dbReference type="ARBA" id="ARBA00004141"/>
    </source>
</evidence>
<dbReference type="Proteomes" id="UP000014760">
    <property type="component" value="Unassembled WGS sequence"/>
</dbReference>
<dbReference type="GO" id="GO:0050982">
    <property type="term" value="P:detection of mechanical stimulus"/>
    <property type="evidence" value="ECO:0007669"/>
    <property type="project" value="TreeGrafter"/>
</dbReference>
<dbReference type="EnsemblMetazoa" id="CapteT39528">
    <property type="protein sequence ID" value="CapteP39528"/>
    <property type="gene ID" value="CapteG39528"/>
</dbReference>
<feature type="non-terminal residue" evidence="7">
    <location>
        <position position="121"/>
    </location>
</feature>
<keyword evidence="3" id="KW-0812">Transmembrane</keyword>
<dbReference type="EMBL" id="KB294550">
    <property type="protein sequence ID" value="ELU14369.1"/>
    <property type="molecule type" value="Genomic_DNA"/>
</dbReference>
<dbReference type="InterPro" id="IPR051223">
    <property type="entry name" value="Polycystin"/>
</dbReference>